<name>A0ACB9SGM0_9MYRT</name>
<evidence type="ECO:0000313" key="2">
    <source>
        <dbReference type="Proteomes" id="UP001057402"/>
    </source>
</evidence>
<comment type="caution">
    <text evidence="1">The sequence shown here is derived from an EMBL/GenBank/DDBJ whole genome shotgun (WGS) entry which is preliminary data.</text>
</comment>
<protein>
    <submittedName>
        <fullName evidence="1">Uncharacterized protein</fullName>
    </submittedName>
</protein>
<organism evidence="1 2">
    <name type="scientific">Melastoma candidum</name>
    <dbReference type="NCBI Taxonomy" id="119954"/>
    <lineage>
        <taxon>Eukaryota</taxon>
        <taxon>Viridiplantae</taxon>
        <taxon>Streptophyta</taxon>
        <taxon>Embryophyta</taxon>
        <taxon>Tracheophyta</taxon>
        <taxon>Spermatophyta</taxon>
        <taxon>Magnoliopsida</taxon>
        <taxon>eudicotyledons</taxon>
        <taxon>Gunneridae</taxon>
        <taxon>Pentapetalae</taxon>
        <taxon>rosids</taxon>
        <taxon>malvids</taxon>
        <taxon>Myrtales</taxon>
        <taxon>Melastomataceae</taxon>
        <taxon>Melastomatoideae</taxon>
        <taxon>Melastomateae</taxon>
        <taxon>Melastoma</taxon>
    </lineage>
</organism>
<dbReference type="Proteomes" id="UP001057402">
    <property type="component" value="Chromosome 1"/>
</dbReference>
<proteinExistence type="predicted"/>
<accession>A0ACB9SGM0</accession>
<dbReference type="EMBL" id="CM042880">
    <property type="protein sequence ID" value="KAI4389813.1"/>
    <property type="molecule type" value="Genomic_DNA"/>
</dbReference>
<gene>
    <name evidence="1" type="ORF">MLD38_001995</name>
</gene>
<reference evidence="2" key="1">
    <citation type="journal article" date="2023" name="Front. Plant Sci.">
        <title>Chromosomal-level genome assembly of Melastoma candidum provides insights into trichome evolution.</title>
        <authorList>
            <person name="Zhong Y."/>
            <person name="Wu W."/>
            <person name="Sun C."/>
            <person name="Zou P."/>
            <person name="Liu Y."/>
            <person name="Dai S."/>
            <person name="Zhou R."/>
        </authorList>
    </citation>
    <scope>NUCLEOTIDE SEQUENCE [LARGE SCALE GENOMIC DNA]</scope>
</reference>
<sequence>MEGDPGSGFSPRLFDWNSYDTIKPNMRPDWGNTTIGFPFQNTTPTVISTDRVPPFCGVSAHPRMGQSSEQIGWFYCLPRYRQALNPATRNFALKDGPPVDASENHVNSSRLYGGIDVGVEQNFFLFDQSGGQATQGFGPENNGIPLPRMPLARLKQHGLAVPGGEGPDDEIVSEGGDENEDVDAGSEMHEDTEELNALLYSEDVSEYSGDGDDDDEVTSTGHSPSTMTNHMDPSNTLSEKDSEEVASSQWPLSKKRKLANEQDDPLPLIKAAGAENQVRNFDSDDAIYSSGNSRSNSQNNAIKRTRIRETVSVLQSLVPGVKGKEPVLILDEAIGYLKLLKRKAAALGLSQH</sequence>
<keyword evidence="2" id="KW-1185">Reference proteome</keyword>
<evidence type="ECO:0000313" key="1">
    <source>
        <dbReference type="EMBL" id="KAI4389813.1"/>
    </source>
</evidence>